<dbReference type="EMBL" id="PFIK01000008">
    <property type="protein sequence ID" value="PIX30278.1"/>
    <property type="molecule type" value="Genomic_DNA"/>
</dbReference>
<accession>A0A2M7K1Y8</accession>
<comment type="caution">
    <text evidence="1">The sequence shown here is derived from an EMBL/GenBank/DDBJ whole genome shotgun (WGS) entry which is preliminary data.</text>
</comment>
<proteinExistence type="predicted"/>
<evidence type="ECO:0008006" key="3">
    <source>
        <dbReference type="Google" id="ProtNLM"/>
    </source>
</evidence>
<protein>
    <recommendedName>
        <fullName evidence="3">SprT-like domain-containing protein</fullName>
    </recommendedName>
</protein>
<organism evidence="1 2">
    <name type="scientific">Candidatus Berkelbacteria bacterium CG_4_8_14_3_um_filter_42_13</name>
    <dbReference type="NCBI Taxonomy" id="1974505"/>
    <lineage>
        <taxon>Bacteria</taxon>
        <taxon>Candidatus Berkelbacteria</taxon>
    </lineage>
</organism>
<reference evidence="2" key="1">
    <citation type="submission" date="2017-09" db="EMBL/GenBank/DDBJ databases">
        <title>Depth-based differentiation of microbial function through sediment-hosted aquifers and enrichment of novel symbionts in the deep terrestrial subsurface.</title>
        <authorList>
            <person name="Probst A.J."/>
            <person name="Ladd B."/>
            <person name="Jarett J.K."/>
            <person name="Geller-Mcgrath D.E."/>
            <person name="Sieber C.M.K."/>
            <person name="Emerson J.B."/>
            <person name="Anantharaman K."/>
            <person name="Thomas B.C."/>
            <person name="Malmstrom R."/>
            <person name="Stieglmeier M."/>
            <person name="Klingl A."/>
            <person name="Woyke T."/>
            <person name="Ryan C.M."/>
            <person name="Banfield J.F."/>
        </authorList>
    </citation>
    <scope>NUCLEOTIDE SEQUENCE [LARGE SCALE GENOMIC DNA]</scope>
</reference>
<sequence length="163" mass="19911">MRNQEWLENRFEYIYRKYFADLEAPNQIEIKWGRRSRRQLGCIKKEQSSAGWRIADHFKSDFTTIIVINGLFKDEKIPLFIVDAVIVHELSHYAHGFNSPLPQKHRHPHKGGVIRKELKKRDLAALEKRQKQWMKKNWQKYLQNNFPISPRRYRQRRIRIIFR</sequence>
<evidence type="ECO:0000313" key="2">
    <source>
        <dbReference type="Proteomes" id="UP000229924"/>
    </source>
</evidence>
<dbReference type="Proteomes" id="UP000229924">
    <property type="component" value="Unassembled WGS sequence"/>
</dbReference>
<name>A0A2M7K1Y8_9BACT</name>
<gene>
    <name evidence="1" type="ORF">COZ63_00575</name>
</gene>
<evidence type="ECO:0000313" key="1">
    <source>
        <dbReference type="EMBL" id="PIX30278.1"/>
    </source>
</evidence>
<dbReference type="AlphaFoldDB" id="A0A2M7K1Y8"/>